<dbReference type="AlphaFoldDB" id="A0AA41R2I7"/>
<dbReference type="InterPro" id="IPR027417">
    <property type="entry name" value="P-loop_NTPase"/>
</dbReference>
<organism evidence="2 3">
    <name type="scientific">Desulfatitalea alkaliphila</name>
    <dbReference type="NCBI Taxonomy" id="2929485"/>
    <lineage>
        <taxon>Bacteria</taxon>
        <taxon>Pseudomonadati</taxon>
        <taxon>Thermodesulfobacteriota</taxon>
        <taxon>Desulfobacteria</taxon>
        <taxon>Desulfobacterales</taxon>
        <taxon>Desulfosarcinaceae</taxon>
        <taxon>Desulfatitalea</taxon>
    </lineage>
</organism>
<protein>
    <submittedName>
        <fullName evidence="2">AAA family ATPase</fullName>
    </submittedName>
</protein>
<dbReference type="InterPro" id="IPR003395">
    <property type="entry name" value="RecF/RecN/SMC_N"/>
</dbReference>
<keyword evidence="3" id="KW-1185">Reference proteome</keyword>
<evidence type="ECO:0000259" key="1">
    <source>
        <dbReference type="SMART" id="SM00382"/>
    </source>
</evidence>
<dbReference type="SUPFAM" id="SSF52540">
    <property type="entry name" value="P-loop containing nucleoside triphosphate hydrolases"/>
    <property type="match status" value="1"/>
</dbReference>
<comment type="caution">
    <text evidence="2">The sequence shown here is derived from an EMBL/GenBank/DDBJ whole genome shotgun (WGS) entry which is preliminary data.</text>
</comment>
<dbReference type="InterPro" id="IPR003593">
    <property type="entry name" value="AAA+_ATPase"/>
</dbReference>
<dbReference type="RefSeq" id="WP_246902963.1">
    <property type="nucleotide sequence ID" value="NZ_JALJRB010000002.1"/>
</dbReference>
<dbReference type="SMART" id="SM00382">
    <property type="entry name" value="AAA"/>
    <property type="match status" value="1"/>
</dbReference>
<gene>
    <name evidence="2" type="ORF">MRX98_03295</name>
</gene>
<proteinExistence type="predicted"/>
<sequence length="326" mass="36772">MFLEDVIIEGFKSFSIKTEMGFQPGISVIVGNNGVGKSNILDAIVWALGENDLGRLRCLDRQELFFAGSENCPPAQRVSVELRFRHEKGAATPGLNIRRELERNGPDRFFLDDHACSPDQVSKTLAAHRLHQSLKTIVRQERINDLLLVDPDERLEMVCALLKLPSTAGFDASLQNAIDETFRRYMLHLVPDGAVALKLISHNGRRGIDLVITLPGNRTRKAHQLSGGEKAVASLALKLALFRQLENPFFLLDEVEPSLDYSHHKSMQAFLKAVATDTQLIMITHLRSTIELADTLHGVRTRWDGSSFMKFYFDMDERLLRLYKCC</sequence>
<evidence type="ECO:0000313" key="2">
    <source>
        <dbReference type="EMBL" id="MCJ8499586.1"/>
    </source>
</evidence>
<name>A0AA41R2I7_9BACT</name>
<dbReference type="Gene3D" id="3.40.50.300">
    <property type="entry name" value="P-loop containing nucleotide triphosphate hydrolases"/>
    <property type="match status" value="1"/>
</dbReference>
<evidence type="ECO:0000313" key="3">
    <source>
        <dbReference type="Proteomes" id="UP001165427"/>
    </source>
</evidence>
<dbReference type="Proteomes" id="UP001165427">
    <property type="component" value="Unassembled WGS sequence"/>
</dbReference>
<accession>A0AA41R2I7</accession>
<dbReference type="PANTHER" id="PTHR43977">
    <property type="entry name" value="STRUCTURAL MAINTENANCE OF CHROMOSOMES PROTEIN 3"/>
    <property type="match status" value="1"/>
</dbReference>
<reference evidence="2" key="1">
    <citation type="submission" date="2022-04" db="EMBL/GenBank/DDBJ databases">
        <title>Desulfatitalea alkaliphila sp. nov., a novel anaerobic sulfate-reducing bacterium isolated from terrestrial mud volcano, Taman Peninsula, Russia.</title>
        <authorList>
            <person name="Khomyakova M.A."/>
            <person name="Merkel A.Y."/>
            <person name="Slobodkin A.I."/>
        </authorList>
    </citation>
    <scope>NUCLEOTIDE SEQUENCE</scope>
    <source>
        <strain evidence="2">M08but</strain>
    </source>
</reference>
<dbReference type="EMBL" id="JALJRB010000002">
    <property type="protein sequence ID" value="MCJ8499586.1"/>
    <property type="molecule type" value="Genomic_DNA"/>
</dbReference>
<feature type="domain" description="AAA+ ATPase" evidence="1">
    <location>
        <begin position="23"/>
        <end position="308"/>
    </location>
</feature>
<dbReference type="Pfam" id="PF02463">
    <property type="entry name" value="SMC_N"/>
    <property type="match status" value="1"/>
</dbReference>